<evidence type="ECO:0000313" key="3">
    <source>
        <dbReference type="EnsemblMetazoa" id="ASIC012094-PA"/>
    </source>
</evidence>
<dbReference type="EMBL" id="KE525272">
    <property type="protein sequence ID" value="KFB44211.1"/>
    <property type="molecule type" value="Genomic_DNA"/>
</dbReference>
<organism evidence="2">
    <name type="scientific">Anopheles sinensis</name>
    <name type="common">Mosquito</name>
    <dbReference type="NCBI Taxonomy" id="74873"/>
    <lineage>
        <taxon>Eukaryota</taxon>
        <taxon>Metazoa</taxon>
        <taxon>Ecdysozoa</taxon>
        <taxon>Arthropoda</taxon>
        <taxon>Hexapoda</taxon>
        <taxon>Insecta</taxon>
        <taxon>Pterygota</taxon>
        <taxon>Neoptera</taxon>
        <taxon>Endopterygota</taxon>
        <taxon>Diptera</taxon>
        <taxon>Nematocera</taxon>
        <taxon>Culicoidea</taxon>
        <taxon>Culicidae</taxon>
        <taxon>Anophelinae</taxon>
        <taxon>Anopheles</taxon>
    </lineage>
</organism>
<reference evidence="3" key="2">
    <citation type="submission" date="2020-05" db="UniProtKB">
        <authorList>
            <consortium name="EnsemblMetazoa"/>
        </authorList>
    </citation>
    <scope>IDENTIFICATION</scope>
</reference>
<keyword evidence="4" id="KW-1185">Reference proteome</keyword>
<feature type="region of interest" description="Disordered" evidence="1">
    <location>
        <begin position="89"/>
        <end position="150"/>
    </location>
</feature>
<dbReference type="VEuPathDB" id="VectorBase:ASIC012094"/>
<dbReference type="Proteomes" id="UP000030765">
    <property type="component" value="Unassembled WGS sequence"/>
</dbReference>
<dbReference type="EnsemblMetazoa" id="ASIC012094-RA">
    <property type="protein sequence ID" value="ASIC012094-PA"/>
    <property type="gene ID" value="ASIC012094"/>
</dbReference>
<evidence type="ECO:0000256" key="1">
    <source>
        <dbReference type="SAM" id="MobiDB-lite"/>
    </source>
</evidence>
<reference evidence="2 4" key="1">
    <citation type="journal article" date="2014" name="BMC Genomics">
        <title>Genome sequence of Anopheles sinensis provides insight into genetics basis of mosquito competence for malaria parasites.</title>
        <authorList>
            <person name="Zhou D."/>
            <person name="Zhang D."/>
            <person name="Ding G."/>
            <person name="Shi L."/>
            <person name="Hou Q."/>
            <person name="Ye Y."/>
            <person name="Xu Y."/>
            <person name="Zhou H."/>
            <person name="Xiong C."/>
            <person name="Li S."/>
            <person name="Yu J."/>
            <person name="Hong S."/>
            <person name="Yu X."/>
            <person name="Zou P."/>
            <person name="Chen C."/>
            <person name="Chang X."/>
            <person name="Wang W."/>
            <person name="Lv Y."/>
            <person name="Sun Y."/>
            <person name="Ma L."/>
            <person name="Shen B."/>
            <person name="Zhu C."/>
        </authorList>
    </citation>
    <scope>NUCLEOTIDE SEQUENCE [LARGE SCALE GENOMIC DNA]</scope>
</reference>
<proteinExistence type="predicted"/>
<gene>
    <name evidence="2" type="ORF">ZHAS_00012094</name>
</gene>
<sequence length="150" mass="16281">MASLPEFAFRCQGQAAILFVLPGSTCSPFCVMAPGAPTLCPSHNLECQVQPASSTLGYRGSRCYARTPHPRCDTRSKIVSMGSRGTYYKTVPVRDVNHGTTPPQPSSPRSHEENSKTATKTIRKHFKQLVRNTHTHSRDNPSALGAGEGI</sequence>
<dbReference type="AlphaFoldDB" id="A0A084W1W7"/>
<evidence type="ECO:0000313" key="2">
    <source>
        <dbReference type="EMBL" id="KFB44211.1"/>
    </source>
</evidence>
<evidence type="ECO:0000313" key="4">
    <source>
        <dbReference type="Proteomes" id="UP000030765"/>
    </source>
</evidence>
<dbReference type="EMBL" id="ATLV01019469">
    <property type="status" value="NOT_ANNOTATED_CDS"/>
    <property type="molecule type" value="Genomic_DNA"/>
</dbReference>
<accession>A0A084W1W7</accession>
<protein>
    <submittedName>
        <fullName evidence="2 3">Uncharacterized protein</fullName>
    </submittedName>
</protein>
<name>A0A084W1W7_ANOSI</name>